<feature type="chain" id="PRO_5047422106" description="Signal peptidase" evidence="2">
    <location>
        <begin position="24"/>
        <end position="70"/>
    </location>
</feature>
<dbReference type="RefSeq" id="WP_379791678.1">
    <property type="nucleotide sequence ID" value="NZ_JBHSQB010000007.1"/>
</dbReference>
<dbReference type="EMBL" id="JBHSQB010000007">
    <property type="protein sequence ID" value="MFC6096813.1"/>
    <property type="molecule type" value="Genomic_DNA"/>
</dbReference>
<evidence type="ECO:0000313" key="4">
    <source>
        <dbReference type="Proteomes" id="UP001596287"/>
    </source>
</evidence>
<evidence type="ECO:0000256" key="2">
    <source>
        <dbReference type="SAM" id="SignalP"/>
    </source>
</evidence>
<comment type="caution">
    <text evidence="3">The sequence shown here is derived from an EMBL/GenBank/DDBJ whole genome shotgun (WGS) entry which is preliminary data.</text>
</comment>
<proteinExistence type="predicted"/>
<evidence type="ECO:0000313" key="3">
    <source>
        <dbReference type="EMBL" id="MFC6096813.1"/>
    </source>
</evidence>
<evidence type="ECO:0000256" key="1">
    <source>
        <dbReference type="SAM" id="Phobius"/>
    </source>
</evidence>
<feature type="signal peptide" evidence="2">
    <location>
        <begin position="1"/>
        <end position="23"/>
    </location>
</feature>
<name>A0ABW1PP41_9FLAO</name>
<reference evidence="4" key="1">
    <citation type="journal article" date="2019" name="Int. J. Syst. Evol. Microbiol.">
        <title>The Global Catalogue of Microorganisms (GCM) 10K type strain sequencing project: providing services to taxonomists for standard genome sequencing and annotation.</title>
        <authorList>
            <consortium name="The Broad Institute Genomics Platform"/>
            <consortium name="The Broad Institute Genome Sequencing Center for Infectious Disease"/>
            <person name="Wu L."/>
            <person name="Ma J."/>
        </authorList>
    </citation>
    <scope>NUCLEOTIDE SEQUENCE [LARGE SCALE GENOMIC DNA]</scope>
    <source>
        <strain evidence="4">CCUG 49679</strain>
    </source>
</reference>
<keyword evidence="1" id="KW-1133">Transmembrane helix</keyword>
<sequence length="70" mass="7636">MKKYIAKSILVMTALLVSSVTFAQGDFGDPADTDPLDAPVAPIGDYIWVLGVIGLIYVFYKMKTKIPTVK</sequence>
<accession>A0ABW1PP41</accession>
<keyword evidence="4" id="KW-1185">Reference proteome</keyword>
<protein>
    <recommendedName>
        <fullName evidence="5">Signal peptidase</fullName>
    </recommendedName>
</protein>
<keyword evidence="1" id="KW-0472">Membrane</keyword>
<organism evidence="3 4">
    <name type="scientific">Flavobacterium qiangtangense</name>
    <dbReference type="NCBI Taxonomy" id="1442595"/>
    <lineage>
        <taxon>Bacteria</taxon>
        <taxon>Pseudomonadati</taxon>
        <taxon>Bacteroidota</taxon>
        <taxon>Flavobacteriia</taxon>
        <taxon>Flavobacteriales</taxon>
        <taxon>Flavobacteriaceae</taxon>
        <taxon>Flavobacterium</taxon>
    </lineage>
</organism>
<gene>
    <name evidence="3" type="ORF">ACFPVY_09150</name>
</gene>
<feature type="transmembrane region" description="Helical" evidence="1">
    <location>
        <begin position="39"/>
        <end position="60"/>
    </location>
</feature>
<evidence type="ECO:0008006" key="5">
    <source>
        <dbReference type="Google" id="ProtNLM"/>
    </source>
</evidence>
<keyword evidence="1" id="KW-0812">Transmembrane</keyword>
<dbReference type="Proteomes" id="UP001596287">
    <property type="component" value="Unassembled WGS sequence"/>
</dbReference>
<keyword evidence="2" id="KW-0732">Signal</keyword>